<proteinExistence type="predicted"/>
<dbReference type="EMBL" id="LAZR01007600">
    <property type="protein sequence ID" value="KKM84218.1"/>
    <property type="molecule type" value="Genomic_DNA"/>
</dbReference>
<sequence>MDKYEELANRIIDDICEVVENHYPEIKPKCITDDEIENPALINGTIYYDLECEIADKIRKLKNGI</sequence>
<dbReference type="AlphaFoldDB" id="A0A0F9KQV2"/>
<accession>A0A0F9KQV2</accession>
<evidence type="ECO:0000313" key="1">
    <source>
        <dbReference type="EMBL" id="KKM84218.1"/>
    </source>
</evidence>
<comment type="caution">
    <text evidence="1">The sequence shown here is derived from an EMBL/GenBank/DDBJ whole genome shotgun (WGS) entry which is preliminary data.</text>
</comment>
<protein>
    <submittedName>
        <fullName evidence="1">Uncharacterized protein</fullName>
    </submittedName>
</protein>
<gene>
    <name evidence="1" type="ORF">LCGC14_1301460</name>
</gene>
<name>A0A0F9KQV2_9ZZZZ</name>
<reference evidence="1" key="1">
    <citation type="journal article" date="2015" name="Nature">
        <title>Complex archaea that bridge the gap between prokaryotes and eukaryotes.</title>
        <authorList>
            <person name="Spang A."/>
            <person name="Saw J.H."/>
            <person name="Jorgensen S.L."/>
            <person name="Zaremba-Niedzwiedzka K."/>
            <person name="Martijn J."/>
            <person name="Lind A.E."/>
            <person name="van Eijk R."/>
            <person name="Schleper C."/>
            <person name="Guy L."/>
            <person name="Ettema T.J."/>
        </authorList>
    </citation>
    <scope>NUCLEOTIDE SEQUENCE</scope>
</reference>
<organism evidence="1">
    <name type="scientific">marine sediment metagenome</name>
    <dbReference type="NCBI Taxonomy" id="412755"/>
    <lineage>
        <taxon>unclassified sequences</taxon>
        <taxon>metagenomes</taxon>
        <taxon>ecological metagenomes</taxon>
    </lineage>
</organism>